<dbReference type="EMBL" id="BMNE01000001">
    <property type="protein sequence ID" value="GGN68818.1"/>
    <property type="molecule type" value="Genomic_DNA"/>
</dbReference>
<feature type="binding site" evidence="10">
    <location>
        <position position="331"/>
    </location>
    <ligand>
        <name>ATP</name>
        <dbReference type="ChEBI" id="CHEBI:30616"/>
    </ligand>
</feature>
<feature type="binding site" evidence="10">
    <location>
        <begin position="63"/>
        <end position="66"/>
    </location>
    <ligand>
        <name>substrate</name>
    </ligand>
</feature>
<evidence type="ECO:0000256" key="4">
    <source>
        <dbReference type="ARBA" id="ARBA00016471"/>
    </source>
</evidence>
<feature type="binding site" evidence="10">
    <location>
        <position position="212"/>
    </location>
    <ligand>
        <name>ATP</name>
        <dbReference type="ChEBI" id="CHEBI:30616"/>
    </ligand>
</feature>
<sequence length="404" mass="42002">MTVQTLQDLLAEGVEGRGVLVRSDLNVPLDDNGQITDPGRIIASVPTIQALVEAGAKVVVMAHLGRPKGEPDAKFSLAPVAAKLAELLGRNVQLAGDVVGYDALSRSEGLTDGDVLLLENVRFDARETSKDDSERAKLAAAYVELVGDDGAFVSDGFGVVHRKQASVYDVAQVLPHYAGTLVAAEVDVLQKLTQDPARPYAVVLGGSKVSDKLAVIEALAPKVDTLVIGGGMCFTFLAAQGLSVGTSLLQEEMIDTCKSLLERFGDVLHLPVDIVAADKFAPDADAEIVASTEIPDGWMGLDIGPESVSRFAALLTEAQTVFWNGPMGVFEFEKFAAGTRGVAEAIVTATGKGAFTVVGGGDSAAAVRTLGLPDDGFSHISTGGGASLEYLEGKELPGISVLEG</sequence>
<keyword evidence="9 10" id="KW-0324">Glycolysis</keyword>
<dbReference type="PIRSF" id="PIRSF000724">
    <property type="entry name" value="Pgk"/>
    <property type="match status" value="1"/>
</dbReference>
<dbReference type="PANTHER" id="PTHR11406">
    <property type="entry name" value="PHOSPHOGLYCERATE KINASE"/>
    <property type="match status" value="1"/>
</dbReference>
<evidence type="ECO:0000256" key="5">
    <source>
        <dbReference type="ARBA" id="ARBA00022679"/>
    </source>
</evidence>
<dbReference type="PANTHER" id="PTHR11406:SF23">
    <property type="entry name" value="PHOSPHOGLYCERATE KINASE 1, CHLOROPLASTIC-RELATED"/>
    <property type="match status" value="1"/>
</dbReference>
<comment type="catalytic activity">
    <reaction evidence="1 10 11">
        <text>(2R)-3-phosphoglycerate + ATP = (2R)-3-phospho-glyceroyl phosphate + ADP</text>
        <dbReference type="Rhea" id="RHEA:14801"/>
        <dbReference type="ChEBI" id="CHEBI:30616"/>
        <dbReference type="ChEBI" id="CHEBI:57604"/>
        <dbReference type="ChEBI" id="CHEBI:58272"/>
        <dbReference type="ChEBI" id="CHEBI:456216"/>
        <dbReference type="EC" id="2.7.2.3"/>
    </reaction>
</comment>
<comment type="pathway">
    <text evidence="2 10">Carbohydrate degradation; glycolysis; pyruvate from D-glyceraldehyde 3-phosphate: step 2/5.</text>
</comment>
<dbReference type="EC" id="2.7.2.3" evidence="3 10"/>
<reference evidence="13" key="1">
    <citation type="journal article" date="2019" name="Int. J. Syst. Evol. Microbiol.">
        <title>The Global Catalogue of Microorganisms (GCM) 10K type strain sequencing project: providing services to taxonomists for standard genome sequencing and annotation.</title>
        <authorList>
            <consortium name="The Broad Institute Genomics Platform"/>
            <consortium name="The Broad Institute Genome Sequencing Center for Infectious Disease"/>
            <person name="Wu L."/>
            <person name="Ma J."/>
        </authorList>
    </citation>
    <scope>NUCLEOTIDE SEQUENCE [LARGE SCALE GENOMIC DNA]</scope>
    <source>
        <strain evidence="13">CGMCC 4.7329</strain>
    </source>
</reference>
<dbReference type="CDD" id="cd00318">
    <property type="entry name" value="Phosphoglycerate_kinase"/>
    <property type="match status" value="1"/>
</dbReference>
<feature type="binding site" evidence="10">
    <location>
        <position position="300"/>
    </location>
    <ligand>
        <name>ATP</name>
        <dbReference type="ChEBI" id="CHEBI:30616"/>
    </ligand>
</feature>
<dbReference type="InterPro" id="IPR036043">
    <property type="entry name" value="Phosphoglycerate_kinase_sf"/>
</dbReference>
<keyword evidence="13" id="KW-1185">Reference proteome</keyword>
<accession>A0ABQ2K499</accession>
<keyword evidence="5 10" id="KW-0808">Transferase</keyword>
<protein>
    <recommendedName>
        <fullName evidence="4 10">Phosphoglycerate kinase</fullName>
        <ecNumber evidence="3 10">2.7.2.3</ecNumber>
    </recommendedName>
</protein>
<evidence type="ECO:0000256" key="1">
    <source>
        <dbReference type="ARBA" id="ARBA00000642"/>
    </source>
</evidence>
<keyword evidence="8 10" id="KW-0067">ATP-binding</keyword>
<feature type="binding site" evidence="10">
    <location>
        <position position="122"/>
    </location>
    <ligand>
        <name>substrate</name>
    </ligand>
</feature>
<evidence type="ECO:0000256" key="10">
    <source>
        <dbReference type="HAMAP-Rule" id="MF_00145"/>
    </source>
</evidence>
<evidence type="ECO:0000256" key="6">
    <source>
        <dbReference type="ARBA" id="ARBA00022741"/>
    </source>
</evidence>
<evidence type="ECO:0000256" key="2">
    <source>
        <dbReference type="ARBA" id="ARBA00004838"/>
    </source>
</evidence>
<evidence type="ECO:0000256" key="3">
    <source>
        <dbReference type="ARBA" id="ARBA00013061"/>
    </source>
</evidence>
<proteinExistence type="inferred from homology"/>
<keyword evidence="6 10" id="KW-0547">Nucleotide-binding</keyword>
<dbReference type="PRINTS" id="PR00477">
    <property type="entry name" value="PHGLYCKINASE"/>
</dbReference>
<dbReference type="HAMAP" id="MF_00145">
    <property type="entry name" value="Phosphoglyc_kinase"/>
    <property type="match status" value="1"/>
</dbReference>
<evidence type="ECO:0000313" key="12">
    <source>
        <dbReference type="EMBL" id="GGN68818.1"/>
    </source>
</evidence>
<dbReference type="Pfam" id="PF00162">
    <property type="entry name" value="PGK"/>
    <property type="match status" value="1"/>
</dbReference>
<evidence type="ECO:0000256" key="7">
    <source>
        <dbReference type="ARBA" id="ARBA00022777"/>
    </source>
</evidence>
<gene>
    <name evidence="10 12" type="primary">pgk</name>
    <name evidence="12" type="ORF">GCM10011610_06430</name>
</gene>
<feature type="binding site" evidence="10">
    <location>
        <begin position="360"/>
        <end position="363"/>
    </location>
    <ligand>
        <name>ATP</name>
        <dbReference type="ChEBI" id="CHEBI:30616"/>
    </ligand>
</feature>
<dbReference type="InterPro" id="IPR001576">
    <property type="entry name" value="Phosphoglycerate_kinase"/>
</dbReference>
<dbReference type="InterPro" id="IPR015824">
    <property type="entry name" value="Phosphoglycerate_kinase_N"/>
</dbReference>
<comment type="similarity">
    <text evidence="10 11">Belongs to the phosphoglycerate kinase family.</text>
</comment>
<dbReference type="GO" id="GO:0016301">
    <property type="term" value="F:kinase activity"/>
    <property type="evidence" value="ECO:0007669"/>
    <property type="project" value="UniProtKB-KW"/>
</dbReference>
<dbReference type="Proteomes" id="UP000658127">
    <property type="component" value="Unassembled WGS sequence"/>
</dbReference>
<dbReference type="PROSITE" id="PS00111">
    <property type="entry name" value="PGLYCERATE_KINASE"/>
    <property type="match status" value="1"/>
</dbReference>
<feature type="binding site" evidence="10">
    <location>
        <position position="40"/>
    </location>
    <ligand>
        <name>substrate</name>
    </ligand>
</feature>
<evidence type="ECO:0000256" key="11">
    <source>
        <dbReference type="RuleBase" id="RU000532"/>
    </source>
</evidence>
<comment type="caution">
    <text evidence="12">The sequence shown here is derived from an EMBL/GenBank/DDBJ whole genome shotgun (WGS) entry which is preliminary data.</text>
</comment>
<keyword evidence="7 10" id="KW-0418">Kinase</keyword>
<dbReference type="InterPro" id="IPR015911">
    <property type="entry name" value="Phosphoglycerate_kinase_CS"/>
</dbReference>
<feature type="binding site" evidence="10">
    <location>
        <begin position="24"/>
        <end position="26"/>
    </location>
    <ligand>
        <name>substrate</name>
    </ligand>
</feature>
<dbReference type="RefSeq" id="WP_189023565.1">
    <property type="nucleotide sequence ID" value="NZ_BMNE01000001.1"/>
</dbReference>
<evidence type="ECO:0000256" key="9">
    <source>
        <dbReference type="ARBA" id="ARBA00023152"/>
    </source>
</evidence>
<dbReference type="Gene3D" id="3.40.50.1260">
    <property type="entry name" value="Phosphoglycerate kinase, N-terminal domain"/>
    <property type="match status" value="2"/>
</dbReference>
<comment type="subunit">
    <text evidence="10">Monomer.</text>
</comment>
<evidence type="ECO:0000313" key="13">
    <source>
        <dbReference type="Proteomes" id="UP000658127"/>
    </source>
</evidence>
<name>A0ABQ2K499_9NOCA</name>
<keyword evidence="10" id="KW-0963">Cytoplasm</keyword>
<comment type="subcellular location">
    <subcellularLocation>
        <location evidence="10">Cytoplasm</location>
    </subcellularLocation>
</comment>
<evidence type="ECO:0000256" key="8">
    <source>
        <dbReference type="ARBA" id="ARBA00022840"/>
    </source>
</evidence>
<organism evidence="12 13">
    <name type="scientific">Nocardia rhizosphaerihabitans</name>
    <dbReference type="NCBI Taxonomy" id="1691570"/>
    <lineage>
        <taxon>Bacteria</taxon>
        <taxon>Bacillati</taxon>
        <taxon>Actinomycetota</taxon>
        <taxon>Actinomycetes</taxon>
        <taxon>Mycobacteriales</taxon>
        <taxon>Nocardiaceae</taxon>
        <taxon>Nocardia</taxon>
    </lineage>
</organism>
<dbReference type="SUPFAM" id="SSF53748">
    <property type="entry name" value="Phosphoglycerate kinase"/>
    <property type="match status" value="1"/>
</dbReference>
<feature type="binding site" evidence="10">
    <location>
        <position position="162"/>
    </location>
    <ligand>
        <name>substrate</name>
    </ligand>
</feature>